<proteinExistence type="predicted"/>
<protein>
    <submittedName>
        <fullName evidence="2">PIN domain-containing protein</fullName>
    </submittedName>
</protein>
<comment type="caution">
    <text evidence="2">The sequence shown here is derived from an EMBL/GenBank/DDBJ whole genome shotgun (WGS) entry which is preliminary data.</text>
</comment>
<reference evidence="2 3" key="1">
    <citation type="journal article" date="2019" name="Environ. Microbiol.">
        <title>Species interactions and distinct microbial communities in high Arctic permafrost affected cryosols are associated with the CH4 and CO2 gas fluxes.</title>
        <authorList>
            <person name="Altshuler I."/>
            <person name="Hamel J."/>
            <person name="Turney S."/>
            <person name="Magnuson E."/>
            <person name="Levesque R."/>
            <person name="Greer C."/>
            <person name="Whyte L.G."/>
        </authorList>
    </citation>
    <scope>NUCLEOTIDE SEQUENCE [LARGE SCALE GENOMIC DNA]</scope>
    <source>
        <strain evidence="2 3">S9.3B</strain>
    </source>
</reference>
<gene>
    <name evidence="2" type="ORF">EAH89_10800</name>
</gene>
<dbReference type="Proteomes" id="UP000317078">
    <property type="component" value="Unassembled WGS sequence"/>
</dbReference>
<dbReference type="EMBL" id="RCZP01000008">
    <property type="protein sequence ID" value="TPG57414.1"/>
    <property type="molecule type" value="Genomic_DNA"/>
</dbReference>
<sequence>MSRERVYWDSDCFLGWLQAEPDKVDACREVLEEADAGRVIIVTSALTIAEVLAMRRREPIDRSRRENVEGFFRRSYIAVQNVTRTIAEHARSVVWDNGVLPKDAIHVATALATKVARLNTFDQGLLSKSGLIGSPALAICRPFVVSPKLDLRPPVQDVVDRPEA</sequence>
<organism evidence="2 3">
    <name type="scientific">Muricoccus nepalensis</name>
    <dbReference type="NCBI Taxonomy" id="1854500"/>
    <lineage>
        <taxon>Bacteria</taxon>
        <taxon>Pseudomonadati</taxon>
        <taxon>Pseudomonadota</taxon>
        <taxon>Alphaproteobacteria</taxon>
        <taxon>Acetobacterales</taxon>
        <taxon>Roseomonadaceae</taxon>
        <taxon>Muricoccus</taxon>
    </lineage>
</organism>
<dbReference type="InterPro" id="IPR029060">
    <property type="entry name" value="PIN-like_dom_sf"/>
</dbReference>
<dbReference type="Gene3D" id="3.40.50.1010">
    <property type="entry name" value="5'-nuclease"/>
    <property type="match status" value="1"/>
</dbReference>
<evidence type="ECO:0000313" key="2">
    <source>
        <dbReference type="EMBL" id="TPG57414.1"/>
    </source>
</evidence>
<evidence type="ECO:0000259" key="1">
    <source>
        <dbReference type="Pfam" id="PF01850"/>
    </source>
</evidence>
<keyword evidence="3" id="KW-1185">Reference proteome</keyword>
<dbReference type="RefSeq" id="WP_140882837.1">
    <property type="nucleotide sequence ID" value="NZ_RCZP01000008.1"/>
</dbReference>
<dbReference type="SUPFAM" id="SSF88723">
    <property type="entry name" value="PIN domain-like"/>
    <property type="match status" value="1"/>
</dbReference>
<name>A0A502G6J3_9PROT</name>
<dbReference type="Pfam" id="PF01850">
    <property type="entry name" value="PIN"/>
    <property type="match status" value="1"/>
</dbReference>
<dbReference type="OrthoDB" id="574461at2"/>
<evidence type="ECO:0000313" key="3">
    <source>
        <dbReference type="Proteomes" id="UP000317078"/>
    </source>
</evidence>
<dbReference type="AlphaFoldDB" id="A0A502G6J3"/>
<feature type="domain" description="PIN" evidence="1">
    <location>
        <begin position="7"/>
        <end position="125"/>
    </location>
</feature>
<accession>A0A502G6J3</accession>
<dbReference type="InterPro" id="IPR002716">
    <property type="entry name" value="PIN_dom"/>
</dbReference>